<dbReference type="InterPro" id="IPR051287">
    <property type="entry name" value="TCR_variable_region"/>
</dbReference>
<dbReference type="InterPro" id="IPR013783">
    <property type="entry name" value="Ig-like_fold"/>
</dbReference>
<keyword evidence="2" id="KW-1064">Adaptive immunity</keyword>
<sequence>MFVTVVYLSLLIKSGFSLVVLQPGDLISPPGVTVTLECRMGTGYSMGSQTMLWYRQNYHGAQIEFILKEYEESVGRFRSSIETSKNLFSLQIPELSLNDSSIYYCAASHSEAYRSNTHTNNQTVCGTQTGRSCGLFGIKT</sequence>
<comment type="caution">
    <text evidence="8">The sequence shown here is derived from an EMBL/GenBank/DDBJ whole genome shotgun (WGS) entry which is preliminary data.</text>
</comment>
<keyword evidence="3" id="KW-0675">Receptor</keyword>
<dbReference type="Pfam" id="PF07686">
    <property type="entry name" value="V-set"/>
    <property type="match status" value="1"/>
</dbReference>
<dbReference type="PANTHER" id="PTHR19367:SF18">
    <property type="entry name" value="T CELL RECEPTOR ALPHA VARIABLE 16"/>
    <property type="match status" value="1"/>
</dbReference>
<dbReference type="PROSITE" id="PS50835">
    <property type="entry name" value="IG_LIKE"/>
    <property type="match status" value="1"/>
</dbReference>
<keyword evidence="9" id="KW-1185">Reference proteome</keyword>
<name>A0ABU7CCD5_9TELE</name>
<keyword evidence="5" id="KW-1279">T cell receptor</keyword>
<organism evidence="8 9">
    <name type="scientific">Ataeniobius toweri</name>
    <dbReference type="NCBI Taxonomy" id="208326"/>
    <lineage>
        <taxon>Eukaryota</taxon>
        <taxon>Metazoa</taxon>
        <taxon>Chordata</taxon>
        <taxon>Craniata</taxon>
        <taxon>Vertebrata</taxon>
        <taxon>Euteleostomi</taxon>
        <taxon>Actinopterygii</taxon>
        <taxon>Neopterygii</taxon>
        <taxon>Teleostei</taxon>
        <taxon>Neoteleostei</taxon>
        <taxon>Acanthomorphata</taxon>
        <taxon>Ovalentaria</taxon>
        <taxon>Atherinomorphae</taxon>
        <taxon>Cyprinodontiformes</taxon>
        <taxon>Goodeidae</taxon>
        <taxon>Ataeniobius</taxon>
    </lineage>
</organism>
<dbReference type="InterPro" id="IPR007110">
    <property type="entry name" value="Ig-like_dom"/>
</dbReference>
<dbReference type="EMBL" id="JAHUTI010083235">
    <property type="protein sequence ID" value="MED6259348.1"/>
    <property type="molecule type" value="Genomic_DNA"/>
</dbReference>
<evidence type="ECO:0000313" key="8">
    <source>
        <dbReference type="EMBL" id="MED6259348.1"/>
    </source>
</evidence>
<dbReference type="InterPro" id="IPR003599">
    <property type="entry name" value="Ig_sub"/>
</dbReference>
<dbReference type="SUPFAM" id="SSF48726">
    <property type="entry name" value="Immunoglobulin"/>
    <property type="match status" value="1"/>
</dbReference>
<feature type="domain" description="Ig-like" evidence="7">
    <location>
        <begin position="17"/>
        <end position="125"/>
    </location>
</feature>
<dbReference type="SMART" id="SM00406">
    <property type="entry name" value="IGv"/>
    <property type="match status" value="1"/>
</dbReference>
<gene>
    <name evidence="8" type="ORF">ATANTOWER_021288</name>
</gene>
<dbReference type="InterPro" id="IPR036179">
    <property type="entry name" value="Ig-like_dom_sf"/>
</dbReference>
<dbReference type="PANTHER" id="PTHR19367">
    <property type="entry name" value="T-CELL RECEPTOR ALPHA CHAIN V REGION"/>
    <property type="match status" value="1"/>
</dbReference>
<evidence type="ECO:0000256" key="2">
    <source>
        <dbReference type="ARBA" id="ARBA00023130"/>
    </source>
</evidence>
<evidence type="ECO:0000256" key="6">
    <source>
        <dbReference type="SAM" id="SignalP"/>
    </source>
</evidence>
<evidence type="ECO:0000256" key="1">
    <source>
        <dbReference type="ARBA" id="ARBA00022729"/>
    </source>
</evidence>
<proteinExistence type="predicted"/>
<reference evidence="8 9" key="1">
    <citation type="submission" date="2021-07" db="EMBL/GenBank/DDBJ databases">
        <authorList>
            <person name="Palmer J.M."/>
        </authorList>
    </citation>
    <scope>NUCLEOTIDE SEQUENCE [LARGE SCALE GENOMIC DNA]</scope>
    <source>
        <strain evidence="8 9">AT_MEX2019</strain>
        <tissue evidence="8">Muscle</tissue>
    </source>
</reference>
<feature type="signal peptide" evidence="6">
    <location>
        <begin position="1"/>
        <end position="17"/>
    </location>
</feature>
<keyword evidence="4" id="KW-0393">Immunoglobulin domain</keyword>
<feature type="chain" id="PRO_5046984637" description="Ig-like domain-containing protein" evidence="6">
    <location>
        <begin position="18"/>
        <end position="140"/>
    </location>
</feature>
<evidence type="ECO:0000313" key="9">
    <source>
        <dbReference type="Proteomes" id="UP001345963"/>
    </source>
</evidence>
<evidence type="ECO:0000259" key="7">
    <source>
        <dbReference type="PROSITE" id="PS50835"/>
    </source>
</evidence>
<protein>
    <recommendedName>
        <fullName evidence="7">Ig-like domain-containing protein</fullName>
    </recommendedName>
</protein>
<evidence type="ECO:0000256" key="3">
    <source>
        <dbReference type="ARBA" id="ARBA00023170"/>
    </source>
</evidence>
<keyword evidence="1 6" id="KW-0732">Signal</keyword>
<evidence type="ECO:0000256" key="4">
    <source>
        <dbReference type="ARBA" id="ARBA00023319"/>
    </source>
</evidence>
<keyword evidence="5" id="KW-0391">Immunity</keyword>
<dbReference type="Proteomes" id="UP001345963">
    <property type="component" value="Unassembled WGS sequence"/>
</dbReference>
<accession>A0ABU7CCD5</accession>
<dbReference type="InterPro" id="IPR013106">
    <property type="entry name" value="Ig_V-set"/>
</dbReference>
<evidence type="ECO:0000256" key="5">
    <source>
        <dbReference type="ARBA" id="ARBA00043266"/>
    </source>
</evidence>
<dbReference type="Gene3D" id="2.60.40.10">
    <property type="entry name" value="Immunoglobulins"/>
    <property type="match status" value="1"/>
</dbReference>
<dbReference type="SMART" id="SM00409">
    <property type="entry name" value="IG"/>
    <property type="match status" value="1"/>
</dbReference>